<dbReference type="InterPro" id="IPR010730">
    <property type="entry name" value="HET"/>
</dbReference>
<name>A0A6A6VQ36_9PLEO</name>
<dbReference type="Proteomes" id="UP000799440">
    <property type="component" value="Unassembled WGS sequence"/>
</dbReference>
<dbReference type="OrthoDB" id="2958217at2759"/>
<protein>
    <recommendedName>
        <fullName evidence="1">Heterokaryon incompatibility domain-containing protein</fullName>
    </recommendedName>
</protein>
<gene>
    <name evidence="2" type="ORF">M011DRAFT_523334</name>
</gene>
<proteinExistence type="predicted"/>
<dbReference type="AlphaFoldDB" id="A0A6A6VQ36"/>
<accession>A0A6A6VQ36</accession>
<organism evidence="2 3">
    <name type="scientific">Sporormia fimetaria CBS 119925</name>
    <dbReference type="NCBI Taxonomy" id="1340428"/>
    <lineage>
        <taxon>Eukaryota</taxon>
        <taxon>Fungi</taxon>
        <taxon>Dikarya</taxon>
        <taxon>Ascomycota</taxon>
        <taxon>Pezizomycotina</taxon>
        <taxon>Dothideomycetes</taxon>
        <taxon>Pleosporomycetidae</taxon>
        <taxon>Pleosporales</taxon>
        <taxon>Sporormiaceae</taxon>
        <taxon>Sporormia</taxon>
    </lineage>
</organism>
<sequence length="386" mass="43372">MRDVYSRSACTIAATSSSNSDGGLFVSRSPGVPLLVQFDWDSNTEKIHGPEAGRYWIEREETWHYFVDEAPLNSRAWVCQERYLSPRTMHFVATEVFWECLEQKANEVHPNGLPEWDQPRAASISAFKLAINDPKYRKLLSPDNGLGPQERSALREELYSLWDQLCLKYTRCLLTKPADKLVAIQGIAQEMAGLLDDQSVAGLWRNRIPKDLCWHCDGQKILPSRLQKWRAPTWSWASVEDAIWPFELYLVENHSHCTDDQVTGSVSGPESQKQAPTALVRLAQCSPHKVVVSVDDLDIEARPSGEVVRASLRIKCKLVPARFHGWYNPNSDSSANVKGSLTFQCTGHKALVNERSYGWSYGLCLDAHPEGIETGEKKRTATVGSG</sequence>
<evidence type="ECO:0000259" key="1">
    <source>
        <dbReference type="Pfam" id="PF06985"/>
    </source>
</evidence>
<dbReference type="PANTHER" id="PTHR33112:SF10">
    <property type="entry name" value="TOL"/>
    <property type="match status" value="1"/>
</dbReference>
<evidence type="ECO:0000313" key="3">
    <source>
        <dbReference type="Proteomes" id="UP000799440"/>
    </source>
</evidence>
<reference evidence="2" key="1">
    <citation type="journal article" date="2020" name="Stud. Mycol.">
        <title>101 Dothideomycetes genomes: a test case for predicting lifestyles and emergence of pathogens.</title>
        <authorList>
            <person name="Haridas S."/>
            <person name="Albert R."/>
            <person name="Binder M."/>
            <person name="Bloem J."/>
            <person name="Labutti K."/>
            <person name="Salamov A."/>
            <person name="Andreopoulos B."/>
            <person name="Baker S."/>
            <person name="Barry K."/>
            <person name="Bills G."/>
            <person name="Bluhm B."/>
            <person name="Cannon C."/>
            <person name="Castanera R."/>
            <person name="Culley D."/>
            <person name="Daum C."/>
            <person name="Ezra D."/>
            <person name="Gonzalez J."/>
            <person name="Henrissat B."/>
            <person name="Kuo A."/>
            <person name="Liang C."/>
            <person name="Lipzen A."/>
            <person name="Lutzoni F."/>
            <person name="Magnuson J."/>
            <person name="Mondo S."/>
            <person name="Nolan M."/>
            <person name="Ohm R."/>
            <person name="Pangilinan J."/>
            <person name="Park H.-J."/>
            <person name="Ramirez L."/>
            <person name="Alfaro M."/>
            <person name="Sun H."/>
            <person name="Tritt A."/>
            <person name="Yoshinaga Y."/>
            <person name="Zwiers L.-H."/>
            <person name="Turgeon B."/>
            <person name="Goodwin S."/>
            <person name="Spatafora J."/>
            <person name="Crous P."/>
            <person name="Grigoriev I."/>
        </authorList>
    </citation>
    <scope>NUCLEOTIDE SEQUENCE</scope>
    <source>
        <strain evidence="2">CBS 119925</strain>
    </source>
</reference>
<keyword evidence="3" id="KW-1185">Reference proteome</keyword>
<dbReference type="Pfam" id="PF06985">
    <property type="entry name" value="HET"/>
    <property type="match status" value="1"/>
</dbReference>
<dbReference type="PANTHER" id="PTHR33112">
    <property type="entry name" value="DOMAIN PROTEIN, PUTATIVE-RELATED"/>
    <property type="match status" value="1"/>
</dbReference>
<dbReference type="EMBL" id="MU006562">
    <property type="protein sequence ID" value="KAF2751327.1"/>
    <property type="molecule type" value="Genomic_DNA"/>
</dbReference>
<evidence type="ECO:0000313" key="2">
    <source>
        <dbReference type="EMBL" id="KAF2751327.1"/>
    </source>
</evidence>
<feature type="domain" description="Heterokaryon incompatibility" evidence="1">
    <location>
        <begin position="1"/>
        <end position="81"/>
    </location>
</feature>